<dbReference type="PANTHER" id="PTHR21310">
    <property type="entry name" value="AMINOGLYCOSIDE PHOSPHOTRANSFERASE-RELATED-RELATED"/>
    <property type="match status" value="1"/>
</dbReference>
<feature type="domain" description="Aminoglycoside phosphotransferase" evidence="1">
    <location>
        <begin position="28"/>
        <end position="222"/>
    </location>
</feature>
<protein>
    <submittedName>
        <fullName evidence="2">Aminoglycoside phosphotransferase (APT) family kinase protein</fullName>
    </submittedName>
</protein>
<accession>A0AAE4CVR3</accession>
<dbReference type="PANTHER" id="PTHR21310:SF15">
    <property type="entry name" value="AMINOGLYCOSIDE PHOSPHOTRANSFERASE DOMAIN-CONTAINING PROTEIN"/>
    <property type="match status" value="1"/>
</dbReference>
<dbReference type="GO" id="GO:0016301">
    <property type="term" value="F:kinase activity"/>
    <property type="evidence" value="ECO:0007669"/>
    <property type="project" value="UniProtKB-KW"/>
</dbReference>
<keyword evidence="2" id="KW-0808">Transferase</keyword>
<dbReference type="Gene3D" id="3.90.1200.10">
    <property type="match status" value="1"/>
</dbReference>
<dbReference type="AlphaFoldDB" id="A0AAE4CVR3"/>
<dbReference type="EMBL" id="JAVDYC010000001">
    <property type="protein sequence ID" value="MDR7327671.1"/>
    <property type="molecule type" value="Genomic_DNA"/>
</dbReference>
<dbReference type="InterPro" id="IPR051678">
    <property type="entry name" value="AGP_Transferase"/>
</dbReference>
<organism evidence="2 3">
    <name type="scientific">Catenuloplanes niger</name>
    <dbReference type="NCBI Taxonomy" id="587534"/>
    <lineage>
        <taxon>Bacteria</taxon>
        <taxon>Bacillati</taxon>
        <taxon>Actinomycetota</taxon>
        <taxon>Actinomycetes</taxon>
        <taxon>Micromonosporales</taxon>
        <taxon>Micromonosporaceae</taxon>
        <taxon>Catenuloplanes</taxon>
    </lineage>
</organism>
<evidence type="ECO:0000313" key="2">
    <source>
        <dbReference type="EMBL" id="MDR7327671.1"/>
    </source>
</evidence>
<dbReference type="InterPro" id="IPR011009">
    <property type="entry name" value="Kinase-like_dom_sf"/>
</dbReference>
<evidence type="ECO:0000313" key="3">
    <source>
        <dbReference type="Proteomes" id="UP001183629"/>
    </source>
</evidence>
<dbReference type="Pfam" id="PF01636">
    <property type="entry name" value="APH"/>
    <property type="match status" value="1"/>
</dbReference>
<proteinExistence type="predicted"/>
<dbReference type="InterPro" id="IPR002575">
    <property type="entry name" value="Aminoglycoside_PTrfase"/>
</dbReference>
<dbReference type="Proteomes" id="UP001183629">
    <property type="component" value="Unassembled WGS sequence"/>
</dbReference>
<gene>
    <name evidence="2" type="ORF">J2S44_007921</name>
</gene>
<name>A0AAE4CVR3_9ACTN</name>
<sequence length="269" mass="29308">MDSTPRRRATRSLRTHVPELAAVAVGELGQGLDNTAFLAGGLVLRVAQGHSVLREAGLLTAIAPHVSVPVPAVRFVDQDAGVLAYPLLPGRPLLGRRGAVSRLARPLGRLLSELHAIDTATVDGLAPLEDTHPGEWLENLDGPPEMLRILRDNVPRPARRRVLAHADLGAEHILESGGAITGVIDWSDAAVTDPALDFARLYRDFGPDFRTQVVNAYGGLPETDDVRERITFFARCAALEDLAYGREHRRSEYTRAAERSLAWLFPSVF</sequence>
<reference evidence="2 3" key="1">
    <citation type="submission" date="2023-07" db="EMBL/GenBank/DDBJ databases">
        <title>Sequencing the genomes of 1000 actinobacteria strains.</title>
        <authorList>
            <person name="Klenk H.-P."/>
        </authorList>
    </citation>
    <scope>NUCLEOTIDE SEQUENCE [LARGE SCALE GENOMIC DNA]</scope>
    <source>
        <strain evidence="2 3">DSM 44711</strain>
    </source>
</reference>
<dbReference type="RefSeq" id="WP_310425264.1">
    <property type="nucleotide sequence ID" value="NZ_JAVDYC010000001.1"/>
</dbReference>
<keyword evidence="2" id="KW-0418">Kinase</keyword>
<keyword evidence="3" id="KW-1185">Reference proteome</keyword>
<dbReference type="Gene3D" id="3.30.200.20">
    <property type="entry name" value="Phosphorylase Kinase, domain 1"/>
    <property type="match status" value="1"/>
</dbReference>
<evidence type="ECO:0000259" key="1">
    <source>
        <dbReference type="Pfam" id="PF01636"/>
    </source>
</evidence>
<comment type="caution">
    <text evidence="2">The sequence shown here is derived from an EMBL/GenBank/DDBJ whole genome shotgun (WGS) entry which is preliminary data.</text>
</comment>
<dbReference type="SUPFAM" id="SSF56112">
    <property type="entry name" value="Protein kinase-like (PK-like)"/>
    <property type="match status" value="1"/>
</dbReference>